<dbReference type="Pfam" id="PF03372">
    <property type="entry name" value="Exo_endo_phos"/>
    <property type="match status" value="1"/>
</dbReference>
<reference evidence="4" key="1">
    <citation type="journal article" date="2019" name="Int. J. Syst. Evol. Microbiol.">
        <title>The Global Catalogue of Microorganisms (GCM) 10K type strain sequencing project: providing services to taxonomists for standard genome sequencing and annotation.</title>
        <authorList>
            <consortium name="The Broad Institute Genomics Platform"/>
            <consortium name="The Broad Institute Genome Sequencing Center for Infectious Disease"/>
            <person name="Wu L."/>
            <person name="Ma J."/>
        </authorList>
    </citation>
    <scope>NUCLEOTIDE SEQUENCE [LARGE SCALE GENOMIC DNA]</scope>
    <source>
        <strain evidence="4">JCM 18200</strain>
    </source>
</reference>
<evidence type="ECO:0000256" key="1">
    <source>
        <dbReference type="SAM" id="SignalP"/>
    </source>
</evidence>
<evidence type="ECO:0000313" key="4">
    <source>
        <dbReference type="Proteomes" id="UP001501411"/>
    </source>
</evidence>
<dbReference type="Gene3D" id="3.60.10.10">
    <property type="entry name" value="Endonuclease/exonuclease/phosphatase"/>
    <property type="match status" value="1"/>
</dbReference>
<dbReference type="EMBL" id="BAABIQ010000027">
    <property type="protein sequence ID" value="GAA4790679.1"/>
    <property type="molecule type" value="Genomic_DNA"/>
</dbReference>
<gene>
    <name evidence="3" type="ORF">GCM10023231_18230</name>
</gene>
<dbReference type="Proteomes" id="UP001501411">
    <property type="component" value="Unassembled WGS sequence"/>
</dbReference>
<evidence type="ECO:0000259" key="2">
    <source>
        <dbReference type="Pfam" id="PF03372"/>
    </source>
</evidence>
<name>A0ABP9B5D3_9SPHI</name>
<proteinExistence type="predicted"/>
<keyword evidence="4" id="KW-1185">Reference proteome</keyword>
<dbReference type="InterPro" id="IPR005135">
    <property type="entry name" value="Endo/exonuclease/phosphatase"/>
</dbReference>
<dbReference type="SUPFAM" id="SSF56219">
    <property type="entry name" value="DNase I-like"/>
    <property type="match status" value="1"/>
</dbReference>
<feature type="signal peptide" evidence="1">
    <location>
        <begin position="1"/>
        <end position="22"/>
    </location>
</feature>
<feature type="domain" description="Endonuclease/exonuclease/phosphatase" evidence="2">
    <location>
        <begin position="30"/>
        <end position="268"/>
    </location>
</feature>
<protein>
    <recommendedName>
        <fullName evidence="2">Endonuclease/exonuclease/phosphatase domain-containing protein</fullName>
    </recommendedName>
</protein>
<dbReference type="InterPro" id="IPR036691">
    <property type="entry name" value="Endo/exonu/phosph_ase_sf"/>
</dbReference>
<organism evidence="3 4">
    <name type="scientific">Olivibacter ginsenosidimutans</name>
    <dbReference type="NCBI Taxonomy" id="1176537"/>
    <lineage>
        <taxon>Bacteria</taxon>
        <taxon>Pseudomonadati</taxon>
        <taxon>Bacteroidota</taxon>
        <taxon>Sphingobacteriia</taxon>
        <taxon>Sphingobacteriales</taxon>
        <taxon>Sphingobacteriaceae</taxon>
        <taxon>Olivibacter</taxon>
    </lineage>
</organism>
<feature type="chain" id="PRO_5045393081" description="Endonuclease/exonuclease/phosphatase domain-containing protein" evidence="1">
    <location>
        <begin position="23"/>
        <end position="281"/>
    </location>
</feature>
<evidence type="ECO:0000313" key="3">
    <source>
        <dbReference type="EMBL" id="GAA4790679.1"/>
    </source>
</evidence>
<sequence length="281" mass="32227">MKRKICLLIGLCIALFSSDLFARQEMKVLSYNVLKGLQQDSLIQEEYIHWVDSLSPDIIAYEEMNGFTQKSLEEFAAKYGHPYAVQSKIEGFPVALSSKYPIVNVQKVVDNMWHAYLYANINHVHVFVIHFSPFSYKKRQQEVRQVLAHAATLPQDEKIMIMGDFNSMASSDAAQLTDAMVAGMRENERKHDHIRNLNNGQVDYSVTDAMKEAGFLDSYWLKNKTFMPSVTTKKYGKPARRIDFLWVNKSLAKQVKSSTIIHDKATDHLSDHYPVFVVLDL</sequence>
<dbReference type="RefSeq" id="WP_345231451.1">
    <property type="nucleotide sequence ID" value="NZ_BAABIQ010000027.1"/>
</dbReference>
<accession>A0ABP9B5D3</accession>
<keyword evidence="1" id="KW-0732">Signal</keyword>
<comment type="caution">
    <text evidence="3">The sequence shown here is derived from an EMBL/GenBank/DDBJ whole genome shotgun (WGS) entry which is preliminary data.</text>
</comment>